<keyword evidence="3" id="KW-1185">Reference proteome</keyword>
<keyword evidence="1" id="KW-1133">Transmembrane helix</keyword>
<feature type="transmembrane region" description="Helical" evidence="1">
    <location>
        <begin position="281"/>
        <end position="302"/>
    </location>
</feature>
<sequence>MTPEQAMPAASAAPVATDMAALEPLKTVKRRWPAIIGGLLTLAMVVGLGRELLGRGLVGLSHSVPSNPLFYVVFVALYMSLPIGDYIIFRRLWGIPISGLAALIRKRIANEVAFSYSGEAYFYAWARAHAKMVAAPFGAIKDVGILSAIAGNAITLLMIALALPFGRELLTADQLRLVWGSIAIVMATSLPFLVFSRRVFSLDRGTLWWVFIVHCLRLAAGSVLIALAWHFGMPEVSLGMWLFLSAARLLVSRLPLVPNKDLLFANFAILLIGQDQELSELIAFTAALTLLVHVVLIALFGLMELVRRIRA</sequence>
<feature type="transmembrane region" description="Helical" evidence="1">
    <location>
        <begin position="145"/>
        <end position="165"/>
    </location>
</feature>
<organism evidence="2 3">
    <name type="scientific">Sphingomonas paucimobilis NBRC 13935</name>
    <dbReference type="NCBI Taxonomy" id="1219050"/>
    <lineage>
        <taxon>Bacteria</taxon>
        <taxon>Pseudomonadati</taxon>
        <taxon>Pseudomonadota</taxon>
        <taxon>Alphaproteobacteria</taxon>
        <taxon>Sphingomonadales</taxon>
        <taxon>Sphingomonadaceae</taxon>
        <taxon>Sphingomonas</taxon>
    </lineage>
</organism>
<evidence type="ECO:0000313" key="3">
    <source>
        <dbReference type="Proteomes" id="UP000032025"/>
    </source>
</evidence>
<accession>A0A0C9NL78</accession>
<dbReference type="Proteomes" id="UP000032025">
    <property type="component" value="Unassembled WGS sequence"/>
</dbReference>
<protein>
    <submittedName>
        <fullName evidence="2">DNA, contig: SP657</fullName>
    </submittedName>
</protein>
<comment type="caution">
    <text evidence="2">The sequence shown here is derived from an EMBL/GenBank/DDBJ whole genome shotgun (WGS) entry which is preliminary data.</text>
</comment>
<gene>
    <name evidence="2" type="ORF">SP6_57_00260</name>
</gene>
<feature type="transmembrane region" description="Helical" evidence="1">
    <location>
        <begin position="207"/>
        <end position="229"/>
    </location>
</feature>
<dbReference type="RefSeq" id="WP_037569689.1">
    <property type="nucleotide sequence ID" value="NZ_BBJS01000057.1"/>
</dbReference>
<proteinExistence type="predicted"/>
<feature type="transmembrane region" description="Helical" evidence="1">
    <location>
        <begin position="32"/>
        <end position="49"/>
    </location>
</feature>
<reference evidence="2 3" key="1">
    <citation type="submission" date="2014-08" db="EMBL/GenBank/DDBJ databases">
        <title>Whole genome shotgun sequence of Sphingomonas paucimobilis NBRC 13935.</title>
        <authorList>
            <person name="Hosoyama A."/>
            <person name="Hashimoto M."/>
            <person name="Hosoyama Y."/>
            <person name="Noguchi M."/>
            <person name="Uohara A."/>
            <person name="Ohji S."/>
            <person name="Katano-Makiyama Y."/>
            <person name="Ichikawa N."/>
            <person name="Kimura A."/>
            <person name="Yamazoe A."/>
            <person name="Fujita N."/>
        </authorList>
    </citation>
    <scope>NUCLEOTIDE SEQUENCE [LARGE SCALE GENOMIC DNA]</scope>
    <source>
        <strain evidence="2 3">NBRC 13935</strain>
    </source>
</reference>
<dbReference type="EMBL" id="BBJS01000057">
    <property type="protein sequence ID" value="GAN15408.1"/>
    <property type="molecule type" value="Genomic_DNA"/>
</dbReference>
<evidence type="ECO:0000256" key="1">
    <source>
        <dbReference type="SAM" id="Phobius"/>
    </source>
</evidence>
<feature type="transmembrane region" description="Helical" evidence="1">
    <location>
        <begin position="177"/>
        <end position="195"/>
    </location>
</feature>
<evidence type="ECO:0000313" key="2">
    <source>
        <dbReference type="EMBL" id="GAN15408.1"/>
    </source>
</evidence>
<dbReference type="GeneID" id="78527650"/>
<feature type="transmembrane region" description="Helical" evidence="1">
    <location>
        <begin position="69"/>
        <end position="88"/>
    </location>
</feature>
<dbReference type="AlphaFoldDB" id="A0A0C9NL78"/>
<keyword evidence="1" id="KW-0812">Transmembrane</keyword>
<name>A0A0C9NL78_SPHPI</name>
<keyword evidence="1" id="KW-0472">Membrane</keyword>